<keyword evidence="8" id="KW-1185">Reference proteome</keyword>
<organism evidence="7 8">
    <name type="scientific">Taxus chinensis</name>
    <name type="common">Chinese yew</name>
    <name type="synonym">Taxus wallichiana var. chinensis</name>
    <dbReference type="NCBI Taxonomy" id="29808"/>
    <lineage>
        <taxon>Eukaryota</taxon>
        <taxon>Viridiplantae</taxon>
        <taxon>Streptophyta</taxon>
        <taxon>Embryophyta</taxon>
        <taxon>Tracheophyta</taxon>
        <taxon>Spermatophyta</taxon>
        <taxon>Pinopsida</taxon>
        <taxon>Pinidae</taxon>
        <taxon>Conifers II</taxon>
        <taxon>Cupressales</taxon>
        <taxon>Taxaceae</taxon>
        <taxon>Taxus</taxon>
    </lineage>
</organism>
<comment type="pathway">
    <text evidence="1">Glycan metabolism; pectin degradation; 2-dehydro-3-deoxy-D-gluconate from pectin: step 1/5.</text>
</comment>
<evidence type="ECO:0000256" key="5">
    <source>
        <dbReference type="ARBA" id="ARBA00023085"/>
    </source>
</evidence>
<feature type="non-terminal residue" evidence="7">
    <location>
        <position position="144"/>
    </location>
</feature>
<dbReference type="GO" id="GO:0045490">
    <property type="term" value="P:pectin catabolic process"/>
    <property type="evidence" value="ECO:0007669"/>
    <property type="project" value="TreeGrafter"/>
</dbReference>
<name>A0AA38LC95_TAXCH</name>
<evidence type="ECO:0000313" key="8">
    <source>
        <dbReference type="Proteomes" id="UP000824469"/>
    </source>
</evidence>
<proteinExistence type="inferred from homology"/>
<keyword evidence="4" id="KW-0378">Hydrolase</keyword>
<dbReference type="AlphaFoldDB" id="A0AA38LC95"/>
<evidence type="ECO:0000256" key="3">
    <source>
        <dbReference type="ARBA" id="ARBA00013229"/>
    </source>
</evidence>
<dbReference type="GO" id="GO:0042545">
    <property type="term" value="P:cell wall modification"/>
    <property type="evidence" value="ECO:0007669"/>
    <property type="project" value="InterPro"/>
</dbReference>
<comment type="similarity">
    <text evidence="2">Belongs to the pectinesterase family.</text>
</comment>
<dbReference type="InterPro" id="IPR000070">
    <property type="entry name" value="Pectinesterase_cat"/>
</dbReference>
<dbReference type="PANTHER" id="PTHR31321">
    <property type="entry name" value="ACYL-COA THIOESTER HYDROLASE YBHC-RELATED"/>
    <property type="match status" value="1"/>
</dbReference>
<evidence type="ECO:0000256" key="2">
    <source>
        <dbReference type="ARBA" id="ARBA00008891"/>
    </source>
</evidence>
<accession>A0AA38LC95</accession>
<gene>
    <name evidence="7" type="ORF">KI387_025042</name>
</gene>
<dbReference type="Gene3D" id="2.160.20.10">
    <property type="entry name" value="Single-stranded right-handed beta-helix, Pectin lyase-like"/>
    <property type="match status" value="1"/>
</dbReference>
<dbReference type="Pfam" id="PF01095">
    <property type="entry name" value="Pectinesterase"/>
    <property type="match status" value="1"/>
</dbReference>
<dbReference type="EC" id="3.1.1.11" evidence="3"/>
<dbReference type="Proteomes" id="UP000824469">
    <property type="component" value="Unassembled WGS sequence"/>
</dbReference>
<reference evidence="7 8" key="1">
    <citation type="journal article" date="2021" name="Nat. Plants">
        <title>The Taxus genome provides insights into paclitaxel biosynthesis.</title>
        <authorList>
            <person name="Xiong X."/>
            <person name="Gou J."/>
            <person name="Liao Q."/>
            <person name="Li Y."/>
            <person name="Zhou Q."/>
            <person name="Bi G."/>
            <person name="Li C."/>
            <person name="Du R."/>
            <person name="Wang X."/>
            <person name="Sun T."/>
            <person name="Guo L."/>
            <person name="Liang H."/>
            <person name="Lu P."/>
            <person name="Wu Y."/>
            <person name="Zhang Z."/>
            <person name="Ro D.K."/>
            <person name="Shang Y."/>
            <person name="Huang S."/>
            <person name="Yan J."/>
        </authorList>
    </citation>
    <scope>NUCLEOTIDE SEQUENCE [LARGE SCALE GENOMIC DNA]</scope>
    <source>
        <strain evidence="7">Ta-2019</strain>
    </source>
</reference>
<dbReference type="OMA" id="KSKWHIT"/>
<evidence type="ECO:0000256" key="1">
    <source>
        <dbReference type="ARBA" id="ARBA00005184"/>
    </source>
</evidence>
<sequence length="144" mass="16007">MQLMLFLLITKNWSLFVSNPGIYRERVTIPAEKPYIILSGHTANNTVITWNDNAGATGGTYFCATMTVLASDFVARFITIENSYGPGDQAVAIRISGDRSAFYSCRFIGFQDTVLDDNGRHYFKNCFIEGAADFICGDGRSVYE</sequence>
<dbReference type="InterPro" id="IPR011050">
    <property type="entry name" value="Pectin_lyase_fold/virulence"/>
</dbReference>
<dbReference type="GO" id="GO:0030599">
    <property type="term" value="F:pectinesterase activity"/>
    <property type="evidence" value="ECO:0007669"/>
    <property type="project" value="UniProtKB-EC"/>
</dbReference>
<comment type="caution">
    <text evidence="7">The sequence shown here is derived from an EMBL/GenBank/DDBJ whole genome shotgun (WGS) entry which is preliminary data.</text>
</comment>
<protein>
    <recommendedName>
        <fullName evidence="3">pectinesterase</fullName>
        <ecNumber evidence="3">3.1.1.11</ecNumber>
    </recommendedName>
</protein>
<evidence type="ECO:0000256" key="4">
    <source>
        <dbReference type="ARBA" id="ARBA00022801"/>
    </source>
</evidence>
<dbReference type="EMBL" id="JAHRHJ020000005">
    <property type="protein sequence ID" value="KAH9316415.1"/>
    <property type="molecule type" value="Genomic_DNA"/>
</dbReference>
<feature type="domain" description="Pectinesterase catalytic" evidence="6">
    <location>
        <begin position="20"/>
        <end position="143"/>
    </location>
</feature>
<dbReference type="SUPFAM" id="SSF51126">
    <property type="entry name" value="Pectin lyase-like"/>
    <property type="match status" value="1"/>
</dbReference>
<dbReference type="PANTHER" id="PTHR31321:SF72">
    <property type="entry name" value="PECTINESTERASE 11-RELATED"/>
    <property type="match status" value="1"/>
</dbReference>
<evidence type="ECO:0000259" key="6">
    <source>
        <dbReference type="Pfam" id="PF01095"/>
    </source>
</evidence>
<keyword evidence="5" id="KW-0063">Aspartyl esterase</keyword>
<evidence type="ECO:0000313" key="7">
    <source>
        <dbReference type="EMBL" id="KAH9316415.1"/>
    </source>
</evidence>
<dbReference type="InterPro" id="IPR012334">
    <property type="entry name" value="Pectin_lyas_fold"/>
</dbReference>